<evidence type="ECO:0000259" key="6">
    <source>
        <dbReference type="PROSITE" id="PS50862"/>
    </source>
</evidence>
<dbReference type="GO" id="GO:0000049">
    <property type="term" value="F:tRNA binding"/>
    <property type="evidence" value="ECO:0007669"/>
    <property type="project" value="InterPro"/>
</dbReference>
<dbReference type="AlphaFoldDB" id="A0A955J1Y7"/>
<dbReference type="Pfam" id="PF02912">
    <property type="entry name" value="Phe_tRNA-synt_N"/>
    <property type="match status" value="1"/>
</dbReference>
<reference evidence="7" key="2">
    <citation type="journal article" date="2021" name="Microbiome">
        <title>Successional dynamics and alternative stable states in a saline activated sludge microbial community over 9 years.</title>
        <authorList>
            <person name="Wang Y."/>
            <person name="Ye J."/>
            <person name="Ju F."/>
            <person name="Liu L."/>
            <person name="Boyd J.A."/>
            <person name="Deng Y."/>
            <person name="Parks D.H."/>
            <person name="Jiang X."/>
            <person name="Yin X."/>
            <person name="Woodcroft B.J."/>
            <person name="Tyson G.W."/>
            <person name="Hugenholtz P."/>
            <person name="Polz M.F."/>
            <person name="Zhang T."/>
        </authorList>
    </citation>
    <scope>NUCLEOTIDE SEQUENCE</scope>
    <source>
        <strain evidence="7">HKST-UBA79</strain>
    </source>
</reference>
<protein>
    <submittedName>
        <fullName evidence="7">Phenylalanine--tRNA ligase subunit alpha</fullName>
    </submittedName>
</protein>
<feature type="domain" description="Aminoacyl-transfer RNA synthetases class-II family profile" evidence="6">
    <location>
        <begin position="108"/>
        <end position="212"/>
    </location>
</feature>
<dbReference type="GO" id="GO:0005737">
    <property type="term" value="C:cytoplasm"/>
    <property type="evidence" value="ECO:0007669"/>
    <property type="project" value="InterPro"/>
</dbReference>
<evidence type="ECO:0000313" key="7">
    <source>
        <dbReference type="EMBL" id="MCA9308539.1"/>
    </source>
</evidence>
<dbReference type="Proteomes" id="UP000740557">
    <property type="component" value="Unassembled WGS sequence"/>
</dbReference>
<dbReference type="InterPro" id="IPR004188">
    <property type="entry name" value="Phe-tRNA_ligase_II_N"/>
</dbReference>
<dbReference type="SUPFAM" id="SSF46589">
    <property type="entry name" value="tRNA-binding arm"/>
    <property type="match status" value="1"/>
</dbReference>
<dbReference type="InterPro" id="IPR045864">
    <property type="entry name" value="aa-tRNA-synth_II/BPL/LPL"/>
</dbReference>
<gene>
    <name evidence="7" type="ORF">KC980_03430</name>
</gene>
<dbReference type="EMBL" id="JAGQNX010000104">
    <property type="protein sequence ID" value="MCA9308539.1"/>
    <property type="molecule type" value="Genomic_DNA"/>
</dbReference>
<dbReference type="Pfam" id="PF01409">
    <property type="entry name" value="tRNA-synt_2d"/>
    <property type="match status" value="1"/>
</dbReference>
<keyword evidence="2" id="KW-0547">Nucleotide-binding</keyword>
<dbReference type="GO" id="GO:0006432">
    <property type="term" value="P:phenylalanyl-tRNA aminoacylation"/>
    <property type="evidence" value="ECO:0007669"/>
    <property type="project" value="InterPro"/>
</dbReference>
<dbReference type="InterPro" id="IPR002319">
    <property type="entry name" value="Phenylalanyl-tRNA_Synthase"/>
</dbReference>
<keyword evidence="5" id="KW-0030">Aminoacyl-tRNA synthetase</keyword>
<evidence type="ECO:0000256" key="4">
    <source>
        <dbReference type="ARBA" id="ARBA00022917"/>
    </source>
</evidence>
<dbReference type="GO" id="GO:0004826">
    <property type="term" value="F:phenylalanine-tRNA ligase activity"/>
    <property type="evidence" value="ECO:0007669"/>
    <property type="project" value="InterPro"/>
</dbReference>
<organism evidence="7 8">
    <name type="scientific">candidate division WWE3 bacterium</name>
    <dbReference type="NCBI Taxonomy" id="2053526"/>
    <lineage>
        <taxon>Bacteria</taxon>
        <taxon>Katanobacteria</taxon>
    </lineage>
</organism>
<keyword evidence="4" id="KW-0648">Protein biosynthesis</keyword>
<reference evidence="7" key="1">
    <citation type="submission" date="2020-04" db="EMBL/GenBank/DDBJ databases">
        <authorList>
            <person name="Zhang T."/>
        </authorList>
    </citation>
    <scope>NUCLEOTIDE SEQUENCE</scope>
    <source>
        <strain evidence="7">HKST-UBA79</strain>
    </source>
</reference>
<feature type="non-terminal residue" evidence="7">
    <location>
        <position position="212"/>
    </location>
</feature>
<evidence type="ECO:0000256" key="2">
    <source>
        <dbReference type="ARBA" id="ARBA00022741"/>
    </source>
</evidence>
<keyword evidence="3" id="KW-0067">ATP-binding</keyword>
<evidence type="ECO:0000256" key="3">
    <source>
        <dbReference type="ARBA" id="ARBA00022840"/>
    </source>
</evidence>
<comment type="caution">
    <text evidence="7">The sequence shown here is derived from an EMBL/GenBank/DDBJ whole genome shotgun (WGS) entry which is preliminary data.</text>
</comment>
<keyword evidence="1 7" id="KW-0436">Ligase</keyword>
<evidence type="ECO:0000256" key="5">
    <source>
        <dbReference type="ARBA" id="ARBA00023146"/>
    </source>
</evidence>
<dbReference type="InterPro" id="IPR006195">
    <property type="entry name" value="aa-tRNA-synth_II"/>
</dbReference>
<dbReference type="GO" id="GO:0005524">
    <property type="term" value="F:ATP binding"/>
    <property type="evidence" value="ECO:0007669"/>
    <property type="project" value="UniProtKB-KW"/>
</dbReference>
<dbReference type="InterPro" id="IPR010978">
    <property type="entry name" value="tRNA-bd_arm"/>
</dbReference>
<evidence type="ECO:0000313" key="8">
    <source>
        <dbReference type="Proteomes" id="UP000740557"/>
    </source>
</evidence>
<sequence>MLDQINQLKQQFNTELEQLKTHQEVDNLYLKYFSKSNGLTTILLKHLATMSSEEKREFGPTLNNLQNEQKAVIEQKRTQLEGAKIYDNTIDLTNPVPTTNSGMLHPLTQVVREMNEFFRYYGYSVYDGPDIENADYNFRRLNLPEGHPATDLQDTLFIAEPDILLRTHTSSVEARALTDLEPPIRLVVPGRSFRNETPSATNGAFFHQFQGV</sequence>
<evidence type="ECO:0000256" key="1">
    <source>
        <dbReference type="ARBA" id="ARBA00022598"/>
    </source>
</evidence>
<name>A0A955J1Y7_UNCKA</name>
<accession>A0A955J1Y7</accession>
<dbReference type="PROSITE" id="PS50862">
    <property type="entry name" value="AA_TRNA_LIGASE_II"/>
    <property type="match status" value="1"/>
</dbReference>
<dbReference type="Gene3D" id="3.30.930.10">
    <property type="entry name" value="Bira Bifunctional Protein, Domain 2"/>
    <property type="match status" value="1"/>
</dbReference>
<proteinExistence type="predicted"/>
<dbReference type="SUPFAM" id="SSF55681">
    <property type="entry name" value="Class II aaRS and biotin synthetases"/>
    <property type="match status" value="1"/>
</dbReference>